<feature type="chain" id="PRO_5025445655" description="Apple domain-containing protein" evidence="1">
    <location>
        <begin position="19"/>
        <end position="428"/>
    </location>
</feature>
<comment type="caution">
    <text evidence="2">The sequence shown here is derived from an EMBL/GenBank/DDBJ whole genome shotgun (WGS) entry which is preliminary data.</text>
</comment>
<dbReference type="AlphaFoldDB" id="A0A6A4ZZG9"/>
<sequence>MRVSSIIAIASFAVPAVAYAPYAIPSFDLDAMTPAATADMVAALRSTGIMAIKNIPGFERIRYNYLHTAAECASTPDDFDELLSKELTDGTQRRTLSTNTAGVTASVATRCPAYASAHQAYTHVLDDAIFKWAAVLDGASNRTASSLTAIARKGSHLDHFHGYSNPVREVETSAMIVEASDNHDGVLSLELHEDSGLAIFTSAPLFFDKQAGNDLVQVPNPDVENTGLIIDVDGVQVRPVLKPDELVVMAGQGFASWGDFGHDVHPVLHGMVMPRDAPASVVRAFSGRMLLLEPDQQMANTGMTFRDYSHAVTRHLLDQDHSIATLACPVGRVLTASDGRCTLGIWVPGEGSTATKAECMKTCNNQHLGDKCKEIKCIKTGTTDGVDCWMVCVPHFTPDECPAPGQEQCKGQDLVCKVPNPLTPAPTP</sequence>
<evidence type="ECO:0008006" key="3">
    <source>
        <dbReference type="Google" id="ProtNLM"/>
    </source>
</evidence>
<dbReference type="PANTHER" id="PTHR40855">
    <property type="entry name" value="DIOX_N DOMAIN-CONTAINING PROTEIN"/>
    <property type="match status" value="1"/>
</dbReference>
<protein>
    <recommendedName>
        <fullName evidence="3">Apple domain-containing protein</fullName>
    </recommendedName>
</protein>
<feature type="signal peptide" evidence="1">
    <location>
        <begin position="1"/>
        <end position="18"/>
    </location>
</feature>
<evidence type="ECO:0000256" key="1">
    <source>
        <dbReference type="SAM" id="SignalP"/>
    </source>
</evidence>
<dbReference type="OrthoDB" id="65473at2759"/>
<feature type="non-terminal residue" evidence="2">
    <location>
        <position position="428"/>
    </location>
</feature>
<dbReference type="EMBL" id="VJMH01000592">
    <property type="protein sequence ID" value="KAF0715398.1"/>
    <property type="molecule type" value="Genomic_DNA"/>
</dbReference>
<evidence type="ECO:0000313" key="2">
    <source>
        <dbReference type="EMBL" id="KAF0715398.1"/>
    </source>
</evidence>
<keyword evidence="1" id="KW-0732">Signal</keyword>
<accession>A0A6A4ZZG9</accession>
<gene>
    <name evidence="2" type="ORF">As57867_003391</name>
</gene>
<name>A0A6A4ZZG9_9STRA</name>
<proteinExistence type="predicted"/>
<organism evidence="2">
    <name type="scientific">Aphanomyces stellatus</name>
    <dbReference type="NCBI Taxonomy" id="120398"/>
    <lineage>
        <taxon>Eukaryota</taxon>
        <taxon>Sar</taxon>
        <taxon>Stramenopiles</taxon>
        <taxon>Oomycota</taxon>
        <taxon>Saprolegniomycetes</taxon>
        <taxon>Saprolegniales</taxon>
        <taxon>Verrucalvaceae</taxon>
        <taxon>Aphanomyces</taxon>
    </lineage>
</organism>
<dbReference type="PANTHER" id="PTHR40855:SF1">
    <property type="entry name" value="CLAVAMINATE SYNTHASE-LIKE PROTEIN"/>
    <property type="match status" value="1"/>
</dbReference>
<reference evidence="2" key="1">
    <citation type="submission" date="2019-06" db="EMBL/GenBank/DDBJ databases">
        <title>Genomics analysis of Aphanomyces spp. identifies a new class of oomycete effector associated with host adaptation.</title>
        <authorList>
            <person name="Gaulin E."/>
        </authorList>
    </citation>
    <scope>NUCLEOTIDE SEQUENCE</scope>
    <source>
        <strain evidence="2">CBS 578.67</strain>
    </source>
</reference>